<dbReference type="EMBL" id="MNZT01000057">
    <property type="protein sequence ID" value="OIP97415.1"/>
    <property type="molecule type" value="Genomic_DNA"/>
</dbReference>
<name>A0A1J5IW66_9BACT</name>
<feature type="signal peptide" evidence="1">
    <location>
        <begin position="1"/>
        <end position="23"/>
    </location>
</feature>
<evidence type="ECO:0000313" key="2">
    <source>
        <dbReference type="EMBL" id="OIP97415.1"/>
    </source>
</evidence>
<organism evidence="2 3">
    <name type="scientific">Candidatus Wirthbacteria bacterium CG2_30_54_11</name>
    <dbReference type="NCBI Taxonomy" id="1817892"/>
    <lineage>
        <taxon>Bacteria</taxon>
        <taxon>Candidatus Wirthbacteria</taxon>
    </lineage>
</organism>
<evidence type="ECO:0000256" key="1">
    <source>
        <dbReference type="SAM" id="SignalP"/>
    </source>
</evidence>
<reference evidence="2 3" key="1">
    <citation type="journal article" date="2016" name="Environ. Microbiol.">
        <title>Genomic resolution of a cold subsurface aquifer community provides metabolic insights for novel microbes adapted to high CO concentrations.</title>
        <authorList>
            <person name="Probst A.J."/>
            <person name="Castelle C.J."/>
            <person name="Singh A."/>
            <person name="Brown C.T."/>
            <person name="Anantharaman K."/>
            <person name="Sharon I."/>
            <person name="Hug L.A."/>
            <person name="Burstein D."/>
            <person name="Emerson J.B."/>
            <person name="Thomas B.C."/>
            <person name="Banfield J.F."/>
        </authorList>
    </citation>
    <scope>NUCLEOTIDE SEQUENCE [LARGE SCALE GENOMIC DNA]</scope>
    <source>
        <strain evidence="2">CG2_30_54_11</strain>
    </source>
</reference>
<dbReference type="AlphaFoldDB" id="A0A1J5IW66"/>
<dbReference type="STRING" id="1817892.AUK40_03345"/>
<protein>
    <submittedName>
        <fullName evidence="2">Uncharacterized protein</fullName>
    </submittedName>
</protein>
<dbReference type="Proteomes" id="UP000183245">
    <property type="component" value="Unassembled WGS sequence"/>
</dbReference>
<gene>
    <name evidence="2" type="ORF">AUK40_03345</name>
</gene>
<keyword evidence="1" id="KW-0732">Signal</keyword>
<sequence length="300" mass="31655">MKTNKSGIVCTILGSLMVMFAVAFQNELAYAQGSTPWWEKPGAYLYYNDTNVGIGTNVPGTKLQVKENGTGSTWYGRISTINDSMNRSVFLGTYLGNSSVSAHNATLNAWAPLYVNAVTATSGSTVVMAGPVGIGMDAPWAKLDIVGAVNGRGPNLRTRGDIMVGQTAGSSIFFDGAYSYASGNYIRSLGTNIQGFFTTGKERLRITPNGNIGIGTPAPSDKLTVNGNIAWGTNGSVLTTAGNLEFKGSNGALTYIDVANTPEPNDFDGRLLVTPQRFLVVSDGRDICIGAMEVCGYLDP</sequence>
<evidence type="ECO:0000313" key="3">
    <source>
        <dbReference type="Proteomes" id="UP000183245"/>
    </source>
</evidence>
<feature type="chain" id="PRO_5009634566" evidence="1">
    <location>
        <begin position="24"/>
        <end position="300"/>
    </location>
</feature>
<accession>A0A1J5IW66</accession>
<proteinExistence type="predicted"/>
<comment type="caution">
    <text evidence="2">The sequence shown here is derived from an EMBL/GenBank/DDBJ whole genome shotgun (WGS) entry which is preliminary data.</text>
</comment>